<protein>
    <submittedName>
        <fullName evidence="1">Uncharacterized protein</fullName>
    </submittedName>
</protein>
<keyword evidence="2" id="KW-1185">Reference proteome</keyword>
<dbReference type="Proteomes" id="UP001163603">
    <property type="component" value="Chromosome 10"/>
</dbReference>
<organism evidence="1 2">
    <name type="scientific">Pistacia integerrima</name>
    <dbReference type="NCBI Taxonomy" id="434235"/>
    <lineage>
        <taxon>Eukaryota</taxon>
        <taxon>Viridiplantae</taxon>
        <taxon>Streptophyta</taxon>
        <taxon>Embryophyta</taxon>
        <taxon>Tracheophyta</taxon>
        <taxon>Spermatophyta</taxon>
        <taxon>Magnoliopsida</taxon>
        <taxon>eudicotyledons</taxon>
        <taxon>Gunneridae</taxon>
        <taxon>Pentapetalae</taxon>
        <taxon>rosids</taxon>
        <taxon>malvids</taxon>
        <taxon>Sapindales</taxon>
        <taxon>Anacardiaceae</taxon>
        <taxon>Pistacia</taxon>
    </lineage>
</organism>
<name>A0ACC0XUC9_9ROSI</name>
<dbReference type="EMBL" id="CM047745">
    <property type="protein sequence ID" value="KAJ0024368.1"/>
    <property type="molecule type" value="Genomic_DNA"/>
</dbReference>
<accession>A0ACC0XUC9</accession>
<reference evidence="2" key="1">
    <citation type="journal article" date="2023" name="G3 (Bethesda)">
        <title>Genome assembly and association tests identify interacting loci associated with vigor, precocity, and sex in interspecific pistachio rootstocks.</title>
        <authorList>
            <person name="Palmer W."/>
            <person name="Jacygrad E."/>
            <person name="Sagayaradj S."/>
            <person name="Cavanaugh K."/>
            <person name="Han R."/>
            <person name="Bertier L."/>
            <person name="Beede B."/>
            <person name="Kafkas S."/>
            <person name="Golino D."/>
            <person name="Preece J."/>
            <person name="Michelmore R."/>
        </authorList>
    </citation>
    <scope>NUCLEOTIDE SEQUENCE [LARGE SCALE GENOMIC DNA]</scope>
</reference>
<evidence type="ECO:0000313" key="1">
    <source>
        <dbReference type="EMBL" id="KAJ0024368.1"/>
    </source>
</evidence>
<comment type="caution">
    <text evidence="1">The sequence shown here is derived from an EMBL/GenBank/DDBJ whole genome shotgun (WGS) entry which is preliminary data.</text>
</comment>
<evidence type="ECO:0000313" key="2">
    <source>
        <dbReference type="Proteomes" id="UP001163603"/>
    </source>
</evidence>
<gene>
    <name evidence="1" type="ORF">Pint_08697</name>
</gene>
<sequence length="171" mass="19398">MSGCNEKSDIFDVNYNRNYEGTSKEWLNFKTWNEKDLGALDQGFLSNYTPNKIFSCQFCMRKFYSSQALGGHQNAHKRERGAVKRYQSERVIRLPMVRSLDVQLHSLTPKPSRDWKTMVAKFNDASKGNGPALTALVPGESSFSWPGSYSGAPESHKQPSETLKVDLNLRL</sequence>
<proteinExistence type="predicted"/>